<organism>
    <name type="scientific">Pediculus humanus subsp. corporis</name>
    <name type="common">Body louse</name>
    <dbReference type="NCBI Taxonomy" id="121224"/>
    <lineage>
        <taxon>Eukaryota</taxon>
        <taxon>Metazoa</taxon>
        <taxon>Ecdysozoa</taxon>
        <taxon>Arthropoda</taxon>
        <taxon>Hexapoda</taxon>
        <taxon>Insecta</taxon>
        <taxon>Pterygota</taxon>
        <taxon>Neoptera</taxon>
        <taxon>Paraneoptera</taxon>
        <taxon>Psocodea</taxon>
        <taxon>Troctomorpha</taxon>
        <taxon>Phthiraptera</taxon>
        <taxon>Anoplura</taxon>
        <taxon>Pediculidae</taxon>
        <taxon>Pediculus</taxon>
    </lineage>
</organism>
<dbReference type="Gene3D" id="2.130.10.10">
    <property type="entry name" value="YVTN repeat-like/Quinoprotein amine dehydrogenase"/>
    <property type="match status" value="1"/>
</dbReference>
<dbReference type="SMART" id="SM00320">
    <property type="entry name" value="WD40"/>
    <property type="match status" value="2"/>
</dbReference>
<protein>
    <submittedName>
        <fullName evidence="9 10">WD-repeat protein, putative</fullName>
    </submittedName>
</protein>
<comment type="subcellular location">
    <subcellularLocation>
        <location evidence="1">Nucleus</location>
        <location evidence="1">Nucleolus</location>
    </subcellularLocation>
</comment>
<dbReference type="GO" id="GO:0032040">
    <property type="term" value="C:small-subunit processome"/>
    <property type="evidence" value="ECO:0007669"/>
    <property type="project" value="TreeGrafter"/>
</dbReference>
<reference evidence="9" key="1">
    <citation type="submission" date="2007-04" db="EMBL/GenBank/DDBJ databases">
        <title>Annotation of Pediculus humanus corporis strain USDA.</title>
        <authorList>
            <person name="Kirkness E."/>
            <person name="Hannick L."/>
            <person name="Hass B."/>
            <person name="Bruggner R."/>
            <person name="Lawson D."/>
            <person name="Bidwell S."/>
            <person name="Joardar V."/>
            <person name="Caler E."/>
            <person name="Walenz B."/>
            <person name="Inman J."/>
            <person name="Schobel S."/>
            <person name="Galinsky K."/>
            <person name="Amedeo P."/>
            <person name="Strausberg R."/>
        </authorList>
    </citation>
    <scope>NUCLEOTIDE SEQUENCE</scope>
    <source>
        <strain evidence="9">USDA</strain>
    </source>
</reference>
<gene>
    <name evidence="10" type="primary">8240311</name>
    <name evidence="9" type="ORF">Phum_PHUM195480</name>
</gene>
<dbReference type="AlphaFoldDB" id="E0VGZ5"/>
<evidence type="ECO:0000256" key="4">
    <source>
        <dbReference type="ARBA" id="ARBA00022737"/>
    </source>
</evidence>
<dbReference type="OrthoDB" id="10251154at2759"/>
<dbReference type="OMA" id="EFLPYHW"/>
<dbReference type="SMART" id="SM01033">
    <property type="entry name" value="BING4CT"/>
    <property type="match status" value="1"/>
</dbReference>
<dbReference type="PANTHER" id="PTHR14085:SF3">
    <property type="entry name" value="WD REPEAT-CONTAINING PROTEIN 46"/>
    <property type="match status" value="1"/>
</dbReference>
<evidence type="ECO:0000256" key="6">
    <source>
        <dbReference type="PROSITE-ProRule" id="PRU00221"/>
    </source>
</evidence>
<evidence type="ECO:0000256" key="1">
    <source>
        <dbReference type="ARBA" id="ARBA00004604"/>
    </source>
</evidence>
<dbReference type="HOGENOM" id="CLU_022996_2_1_1"/>
<dbReference type="PANTHER" id="PTHR14085">
    <property type="entry name" value="WD-REPEAT PROTEIN BING4"/>
    <property type="match status" value="1"/>
</dbReference>
<evidence type="ECO:0000256" key="3">
    <source>
        <dbReference type="ARBA" id="ARBA00022574"/>
    </source>
</evidence>
<reference evidence="9" key="2">
    <citation type="submission" date="2007-04" db="EMBL/GenBank/DDBJ databases">
        <title>The genome of the human body louse.</title>
        <authorList>
            <consortium name="The Human Body Louse Genome Consortium"/>
            <person name="Kirkness E."/>
            <person name="Walenz B."/>
            <person name="Hass B."/>
            <person name="Bruggner R."/>
            <person name="Strausberg R."/>
        </authorList>
    </citation>
    <scope>NUCLEOTIDE SEQUENCE</scope>
    <source>
        <strain evidence="9">USDA</strain>
    </source>
</reference>
<dbReference type="STRING" id="121224.E0VGZ5"/>
<dbReference type="VEuPathDB" id="VectorBase:PHUM195480"/>
<evidence type="ECO:0000313" key="11">
    <source>
        <dbReference type="Proteomes" id="UP000009046"/>
    </source>
</evidence>
<feature type="compositionally biased region" description="Basic and acidic residues" evidence="7">
    <location>
        <begin position="496"/>
        <end position="511"/>
    </location>
</feature>
<dbReference type="InParanoid" id="E0VGZ5"/>
<evidence type="ECO:0000256" key="2">
    <source>
        <dbReference type="ARBA" id="ARBA00022552"/>
    </source>
</evidence>
<dbReference type="PROSITE" id="PS50294">
    <property type="entry name" value="WD_REPEATS_REGION"/>
    <property type="match status" value="1"/>
</dbReference>
<dbReference type="InterPro" id="IPR001680">
    <property type="entry name" value="WD40_rpt"/>
</dbReference>
<feature type="domain" description="BING4 C-terminal" evidence="8">
    <location>
        <begin position="352"/>
        <end position="430"/>
    </location>
</feature>
<dbReference type="SUPFAM" id="SSF50978">
    <property type="entry name" value="WD40 repeat-like"/>
    <property type="match status" value="1"/>
</dbReference>
<dbReference type="InterPro" id="IPR036322">
    <property type="entry name" value="WD40_repeat_dom_sf"/>
</dbReference>
<evidence type="ECO:0000256" key="5">
    <source>
        <dbReference type="ARBA" id="ARBA00023242"/>
    </source>
</evidence>
<dbReference type="KEGG" id="phu:Phum_PHUM195480"/>
<evidence type="ECO:0000256" key="7">
    <source>
        <dbReference type="SAM" id="MobiDB-lite"/>
    </source>
</evidence>
<evidence type="ECO:0000313" key="9">
    <source>
        <dbReference type="EMBL" id="EEB12651.1"/>
    </source>
</evidence>
<dbReference type="GeneID" id="8240311"/>
<dbReference type="CTD" id="8240311"/>
<evidence type="ECO:0000313" key="10">
    <source>
        <dbReference type="EnsemblMetazoa" id="PHUM195480-PA"/>
    </source>
</evidence>
<evidence type="ECO:0000259" key="8">
    <source>
        <dbReference type="SMART" id="SM01033"/>
    </source>
</evidence>
<dbReference type="RefSeq" id="XP_002425389.1">
    <property type="nucleotide sequence ID" value="XM_002425344.1"/>
</dbReference>
<dbReference type="EnsemblMetazoa" id="PHUM195480-RA">
    <property type="protein sequence ID" value="PHUM195480-PA"/>
    <property type="gene ID" value="PHUM195480"/>
</dbReference>
<dbReference type="Pfam" id="PF00400">
    <property type="entry name" value="WD40"/>
    <property type="match status" value="1"/>
</dbReference>
<keyword evidence="11" id="KW-1185">Reference proteome</keyword>
<dbReference type="GO" id="GO:0000462">
    <property type="term" value="P:maturation of SSU-rRNA from tricistronic rRNA transcript (SSU-rRNA, 5.8S rRNA, LSU-rRNA)"/>
    <property type="evidence" value="ECO:0007669"/>
    <property type="project" value="TreeGrafter"/>
</dbReference>
<dbReference type="InterPro" id="IPR040315">
    <property type="entry name" value="WDR46/Utp7"/>
</dbReference>
<proteinExistence type="predicted"/>
<sequence length="526" mass="59941">MNTDLTTSNNDFIKVTSEKEETNKYDRGKPTNVKEVITKVEKSKISKREKKIKYGLNQAVKSENLLTEDSGYLIPDDDEVTTQFTQKVIKNSVDPLSASKCFDLHLDFGPYRMNYSKNGRYLLLGGKRGHVAAIDWVRKRLFCEMNVMEETFDISWLHQETMFAVAQKKWVYIYDNQGIEIHCMKQMADVYRLLFLPYHFLLTSVSTKGFVTWLDVSVGKIVQQLYTNNRGNSSTVALHPGNAMICIGESNGVVNFWGPNSKKPAISKLCHKRPISSVAFDPRGLYFMTSALDSTVKLWDARNLNGPIQYYRQRHPPRSISISHKGVVAYAMDNLIEVYKNNCTKDEAETQIYLRHNVSNMIRNIEFCPYEDILGIAHSGGFSSMLVPGCGEPNYDALESNPFQTKSQRKEAEVKALLSKIPADLITWDANELLKVDLPTKEEIIDAQKQLTDIKAPSIKITPKKKTGRNAGSVKIAQRKKIMKEEYRRTYVKEMKKLKGEDSPEKPEKTKKLSVSASVLDRFTKK</sequence>
<dbReference type="Proteomes" id="UP000009046">
    <property type="component" value="Unassembled WGS sequence"/>
</dbReference>
<dbReference type="eggNOG" id="KOG1272">
    <property type="taxonomic scope" value="Eukaryota"/>
</dbReference>
<dbReference type="FunCoup" id="E0VGZ5">
    <property type="interactions" value="1892"/>
</dbReference>
<accession>E0VGZ5</accession>
<dbReference type="GO" id="GO:0030686">
    <property type="term" value="C:90S preribosome"/>
    <property type="evidence" value="ECO:0007669"/>
    <property type="project" value="TreeGrafter"/>
</dbReference>
<dbReference type="PROSITE" id="PS50082">
    <property type="entry name" value="WD_REPEATS_2"/>
    <property type="match status" value="1"/>
</dbReference>
<feature type="repeat" description="WD" evidence="6">
    <location>
        <begin position="271"/>
        <end position="303"/>
    </location>
</feature>
<feature type="region of interest" description="Disordered" evidence="7">
    <location>
        <begin position="496"/>
        <end position="526"/>
    </location>
</feature>
<dbReference type="EMBL" id="DS235154">
    <property type="protein sequence ID" value="EEB12651.1"/>
    <property type="molecule type" value="Genomic_DNA"/>
</dbReference>
<dbReference type="EMBL" id="AAZO01002268">
    <property type="status" value="NOT_ANNOTATED_CDS"/>
    <property type="molecule type" value="Genomic_DNA"/>
</dbReference>
<dbReference type="InterPro" id="IPR012952">
    <property type="entry name" value="BING4_C_dom"/>
</dbReference>
<dbReference type="InterPro" id="IPR015943">
    <property type="entry name" value="WD40/YVTN_repeat-like_dom_sf"/>
</dbReference>
<dbReference type="FunFam" id="2.130.10.10:FF:000378">
    <property type="entry name" value="U3 small nucleolar RNA-associated protein 7"/>
    <property type="match status" value="1"/>
</dbReference>
<reference evidence="10" key="3">
    <citation type="submission" date="2021-02" db="UniProtKB">
        <authorList>
            <consortium name="EnsemblMetazoa"/>
        </authorList>
    </citation>
    <scope>IDENTIFICATION</scope>
    <source>
        <strain evidence="10">USDA</strain>
    </source>
</reference>
<name>E0VGZ5_PEDHC</name>
<keyword evidence="2" id="KW-0698">rRNA processing</keyword>
<keyword evidence="3 6" id="KW-0853">WD repeat</keyword>
<dbReference type="Pfam" id="PF08149">
    <property type="entry name" value="BING4CT"/>
    <property type="match status" value="1"/>
</dbReference>
<keyword evidence="4" id="KW-0677">Repeat</keyword>
<keyword evidence="5" id="KW-0539">Nucleus</keyword>